<evidence type="ECO:0000256" key="1">
    <source>
        <dbReference type="SAM" id="MobiDB-lite"/>
    </source>
</evidence>
<keyword evidence="3" id="KW-1185">Reference proteome</keyword>
<proteinExistence type="predicted"/>
<accession>A0AAV6VY72</accession>
<evidence type="ECO:0000313" key="2">
    <source>
        <dbReference type="EMBL" id="KAG8201066.1"/>
    </source>
</evidence>
<gene>
    <name evidence="2" type="ORF">JTE90_002740</name>
</gene>
<evidence type="ECO:0000313" key="3">
    <source>
        <dbReference type="Proteomes" id="UP000827092"/>
    </source>
</evidence>
<protein>
    <submittedName>
        <fullName evidence="2">Uncharacterized protein</fullName>
    </submittedName>
</protein>
<feature type="compositionally biased region" description="Basic and acidic residues" evidence="1">
    <location>
        <begin position="105"/>
        <end position="127"/>
    </location>
</feature>
<name>A0AAV6VY72_9ARAC</name>
<dbReference type="AlphaFoldDB" id="A0AAV6VY72"/>
<comment type="caution">
    <text evidence="2">The sequence shown here is derived from an EMBL/GenBank/DDBJ whole genome shotgun (WGS) entry which is preliminary data.</text>
</comment>
<dbReference type="EMBL" id="JAFNEN010000009">
    <property type="protein sequence ID" value="KAG8201066.1"/>
    <property type="molecule type" value="Genomic_DNA"/>
</dbReference>
<sequence length="127" mass="13603">MADGTGPMDVSSSDPCVFRPDLSPHSILELAYNAGFTKHFVIIINSISGIIPRSYPIKLKKELAASVSNPKLIESLTDQANMLVSMFTACSSPAGLVPLSSSSPRSDDIPKDSDRSKSPDRKKHASD</sequence>
<reference evidence="2 3" key="1">
    <citation type="journal article" date="2022" name="Nat. Ecol. Evol.">
        <title>A masculinizing supergene underlies an exaggerated male reproductive morph in a spider.</title>
        <authorList>
            <person name="Hendrickx F."/>
            <person name="De Corte Z."/>
            <person name="Sonet G."/>
            <person name="Van Belleghem S.M."/>
            <person name="Kostlbacher S."/>
            <person name="Vangestel C."/>
        </authorList>
    </citation>
    <scope>NUCLEOTIDE SEQUENCE [LARGE SCALE GENOMIC DNA]</scope>
    <source>
        <strain evidence="2">W744_W776</strain>
    </source>
</reference>
<organism evidence="2 3">
    <name type="scientific">Oedothorax gibbosus</name>
    <dbReference type="NCBI Taxonomy" id="931172"/>
    <lineage>
        <taxon>Eukaryota</taxon>
        <taxon>Metazoa</taxon>
        <taxon>Ecdysozoa</taxon>
        <taxon>Arthropoda</taxon>
        <taxon>Chelicerata</taxon>
        <taxon>Arachnida</taxon>
        <taxon>Araneae</taxon>
        <taxon>Araneomorphae</taxon>
        <taxon>Entelegynae</taxon>
        <taxon>Araneoidea</taxon>
        <taxon>Linyphiidae</taxon>
        <taxon>Erigoninae</taxon>
        <taxon>Oedothorax</taxon>
    </lineage>
</organism>
<feature type="region of interest" description="Disordered" evidence="1">
    <location>
        <begin position="96"/>
        <end position="127"/>
    </location>
</feature>
<dbReference type="Proteomes" id="UP000827092">
    <property type="component" value="Unassembled WGS sequence"/>
</dbReference>